<evidence type="ECO:0000259" key="10">
    <source>
        <dbReference type="Pfam" id="PF02823"/>
    </source>
</evidence>
<keyword evidence="6" id="KW-0139">CF(1)</keyword>
<dbReference type="AlphaFoldDB" id="A0A381RNL7"/>
<evidence type="ECO:0000256" key="3">
    <source>
        <dbReference type="ARBA" id="ARBA00022448"/>
    </source>
</evidence>
<evidence type="ECO:0000256" key="8">
    <source>
        <dbReference type="SAM" id="MobiDB-lite"/>
    </source>
</evidence>
<dbReference type="HAMAP" id="MF_00530">
    <property type="entry name" value="ATP_synth_epsil_bac"/>
    <property type="match status" value="1"/>
</dbReference>
<reference evidence="11" key="1">
    <citation type="submission" date="2018-05" db="EMBL/GenBank/DDBJ databases">
        <authorList>
            <person name="Lanie J.A."/>
            <person name="Ng W.-L."/>
            <person name="Kazmierczak K.M."/>
            <person name="Andrzejewski T.M."/>
            <person name="Davidsen T.M."/>
            <person name="Wayne K.J."/>
            <person name="Tettelin H."/>
            <person name="Glass J.I."/>
            <person name="Rusch D."/>
            <person name="Podicherti R."/>
            <person name="Tsui H.-C.T."/>
            <person name="Winkler M.E."/>
        </authorList>
    </citation>
    <scope>NUCLEOTIDE SEQUENCE</scope>
</reference>
<name>A0A381RNL7_9ZZZZ</name>
<dbReference type="GO" id="GO:0045259">
    <property type="term" value="C:proton-transporting ATP synthase complex"/>
    <property type="evidence" value="ECO:0007669"/>
    <property type="project" value="UniProtKB-KW"/>
</dbReference>
<evidence type="ECO:0000256" key="4">
    <source>
        <dbReference type="ARBA" id="ARBA00023065"/>
    </source>
</evidence>
<protein>
    <recommendedName>
        <fullName evidence="12">ATP synthase F1 complex delta/epsilon subunit N-terminal domain-containing protein</fullName>
    </recommendedName>
</protein>
<evidence type="ECO:0000256" key="7">
    <source>
        <dbReference type="ARBA" id="ARBA00023310"/>
    </source>
</evidence>
<gene>
    <name evidence="11" type="ORF">METZ01_LOCUS44351</name>
</gene>
<dbReference type="GO" id="GO:0005886">
    <property type="term" value="C:plasma membrane"/>
    <property type="evidence" value="ECO:0007669"/>
    <property type="project" value="UniProtKB-SubCell"/>
</dbReference>
<dbReference type="InterPro" id="IPR020547">
    <property type="entry name" value="ATP_synth_F1_esu_C"/>
</dbReference>
<dbReference type="InterPro" id="IPR001469">
    <property type="entry name" value="ATP_synth_F1_dsu/esu"/>
</dbReference>
<dbReference type="Gene3D" id="2.60.15.10">
    <property type="entry name" value="F0F1 ATP synthase delta/epsilon subunit, N-terminal"/>
    <property type="match status" value="1"/>
</dbReference>
<dbReference type="GO" id="GO:0046933">
    <property type="term" value="F:proton-transporting ATP synthase activity, rotational mechanism"/>
    <property type="evidence" value="ECO:0007669"/>
    <property type="project" value="InterPro"/>
</dbReference>
<evidence type="ECO:0000256" key="2">
    <source>
        <dbReference type="ARBA" id="ARBA00005712"/>
    </source>
</evidence>
<feature type="domain" description="ATP synthase epsilon subunit C-terminal" evidence="9">
    <location>
        <begin position="68"/>
        <end position="112"/>
    </location>
</feature>
<evidence type="ECO:0000313" key="11">
    <source>
        <dbReference type="EMBL" id="SUZ91497.1"/>
    </source>
</evidence>
<dbReference type="Pfam" id="PF00401">
    <property type="entry name" value="ATP-synt_DE"/>
    <property type="match status" value="1"/>
</dbReference>
<keyword evidence="5" id="KW-0472">Membrane</keyword>
<evidence type="ECO:0000256" key="1">
    <source>
        <dbReference type="ARBA" id="ARBA00004202"/>
    </source>
</evidence>
<sequence>VSYVRCSGLDGSFGVMANHREGIIALTVGEIKVTREGNDEFLATSGGFAEIMKDKVKLLVESVETVSEIDANRAEKSLERATRRKSEKDSKMDEARIEASLMRAINRLRVSKR</sequence>
<evidence type="ECO:0000259" key="9">
    <source>
        <dbReference type="Pfam" id="PF00401"/>
    </source>
</evidence>
<accession>A0A381RNL7</accession>
<dbReference type="Gene3D" id="1.20.5.440">
    <property type="entry name" value="ATP synthase delta/epsilon subunit, C-terminal domain"/>
    <property type="match status" value="1"/>
</dbReference>
<dbReference type="NCBIfam" id="TIGR01216">
    <property type="entry name" value="ATP_synt_epsi"/>
    <property type="match status" value="1"/>
</dbReference>
<comment type="similarity">
    <text evidence="2">Belongs to the ATPase epsilon chain family.</text>
</comment>
<feature type="non-terminal residue" evidence="11">
    <location>
        <position position="1"/>
    </location>
</feature>
<feature type="domain" description="ATP synthase F1 complex delta/epsilon subunit N-terminal" evidence="10">
    <location>
        <begin position="1"/>
        <end position="62"/>
    </location>
</feature>
<dbReference type="Pfam" id="PF02823">
    <property type="entry name" value="ATP-synt_DE_N"/>
    <property type="match status" value="1"/>
</dbReference>
<dbReference type="PANTHER" id="PTHR13822:SF10">
    <property type="entry name" value="ATP SYNTHASE EPSILON CHAIN, CHLOROPLASTIC"/>
    <property type="match status" value="1"/>
</dbReference>
<organism evidence="11">
    <name type="scientific">marine metagenome</name>
    <dbReference type="NCBI Taxonomy" id="408172"/>
    <lineage>
        <taxon>unclassified sequences</taxon>
        <taxon>metagenomes</taxon>
        <taxon>ecological metagenomes</taxon>
    </lineage>
</organism>
<evidence type="ECO:0008006" key="12">
    <source>
        <dbReference type="Google" id="ProtNLM"/>
    </source>
</evidence>
<dbReference type="EMBL" id="UINC01001980">
    <property type="protein sequence ID" value="SUZ91497.1"/>
    <property type="molecule type" value="Genomic_DNA"/>
</dbReference>
<keyword evidence="7" id="KW-0066">ATP synthesis</keyword>
<dbReference type="InterPro" id="IPR036794">
    <property type="entry name" value="ATP_F1_dsu/esu_C_sf"/>
</dbReference>
<dbReference type="CDD" id="cd12152">
    <property type="entry name" value="F1-ATPase_delta"/>
    <property type="match status" value="1"/>
</dbReference>
<dbReference type="PANTHER" id="PTHR13822">
    <property type="entry name" value="ATP SYNTHASE DELTA/EPSILON CHAIN"/>
    <property type="match status" value="1"/>
</dbReference>
<comment type="subcellular location">
    <subcellularLocation>
        <location evidence="1">Cell membrane</location>
        <topology evidence="1">Peripheral membrane protein</topology>
    </subcellularLocation>
</comment>
<dbReference type="SUPFAM" id="SSF51344">
    <property type="entry name" value="Epsilon subunit of F1F0-ATP synthase N-terminal domain"/>
    <property type="match status" value="1"/>
</dbReference>
<dbReference type="InterPro" id="IPR036771">
    <property type="entry name" value="ATPsynth_dsu/esu_N"/>
</dbReference>
<proteinExistence type="inferred from homology"/>
<evidence type="ECO:0000256" key="5">
    <source>
        <dbReference type="ARBA" id="ARBA00023136"/>
    </source>
</evidence>
<keyword evidence="3" id="KW-0813">Transport</keyword>
<dbReference type="SUPFAM" id="SSF46604">
    <property type="entry name" value="Epsilon subunit of F1F0-ATP synthase C-terminal domain"/>
    <property type="match status" value="1"/>
</dbReference>
<dbReference type="InterPro" id="IPR020546">
    <property type="entry name" value="ATP_synth_F1_dsu/esu_N"/>
</dbReference>
<keyword evidence="4" id="KW-0406">Ion transport</keyword>
<feature type="region of interest" description="Disordered" evidence="8">
    <location>
        <begin position="74"/>
        <end position="94"/>
    </location>
</feature>
<evidence type="ECO:0000256" key="6">
    <source>
        <dbReference type="ARBA" id="ARBA00023196"/>
    </source>
</evidence>